<dbReference type="AlphaFoldDB" id="A0A1H5WDK1"/>
<reference evidence="3" key="1">
    <citation type="submission" date="2016-10" db="EMBL/GenBank/DDBJ databases">
        <authorList>
            <person name="Varghese N."/>
            <person name="Submissions S."/>
        </authorList>
    </citation>
    <scope>NUCLEOTIDE SEQUENCE [LARGE SCALE GENOMIC DNA]</scope>
    <source>
        <strain evidence="3">DSM 17298</strain>
    </source>
</reference>
<protein>
    <submittedName>
        <fullName evidence="2">ParE toxin of type II toxin-antitoxin system, parDE</fullName>
    </submittedName>
</protein>
<dbReference type="Gene3D" id="3.30.2310.20">
    <property type="entry name" value="RelE-like"/>
    <property type="match status" value="1"/>
</dbReference>
<keyword evidence="3" id="KW-1185">Reference proteome</keyword>
<keyword evidence="1" id="KW-1277">Toxin-antitoxin system</keyword>
<dbReference type="InterPro" id="IPR007712">
    <property type="entry name" value="RelE/ParE_toxin"/>
</dbReference>
<gene>
    <name evidence="2" type="ORF">SAMN03080598_02034</name>
</gene>
<accession>A0A1H5WDK1</accession>
<dbReference type="InterPro" id="IPR035093">
    <property type="entry name" value="RelE/ParE_toxin_dom_sf"/>
</dbReference>
<name>A0A1H5WDK1_9BACT</name>
<evidence type="ECO:0000256" key="1">
    <source>
        <dbReference type="ARBA" id="ARBA00022649"/>
    </source>
</evidence>
<organism evidence="2 3">
    <name type="scientific">Algoriphagus boritolerans DSM 17298 = JCM 18970</name>
    <dbReference type="NCBI Taxonomy" id="1120964"/>
    <lineage>
        <taxon>Bacteria</taxon>
        <taxon>Pseudomonadati</taxon>
        <taxon>Bacteroidota</taxon>
        <taxon>Cytophagia</taxon>
        <taxon>Cytophagales</taxon>
        <taxon>Cyclobacteriaceae</taxon>
        <taxon>Algoriphagus</taxon>
    </lineage>
</organism>
<dbReference type="RefSeq" id="WP_200820563.1">
    <property type="nucleotide sequence ID" value="NZ_FNVR01000009.1"/>
</dbReference>
<evidence type="ECO:0000313" key="3">
    <source>
        <dbReference type="Proteomes" id="UP000236736"/>
    </source>
</evidence>
<dbReference type="EMBL" id="FNVR01000009">
    <property type="protein sequence ID" value="SEF97261.1"/>
    <property type="molecule type" value="Genomic_DNA"/>
</dbReference>
<proteinExistence type="predicted"/>
<sequence length="57" mass="7004">MDNYRLGEEAKEDLIRIYQWGVKRFGMIQADRYFDNFFNCFEMIAERPFSFESIDHI</sequence>
<dbReference type="Proteomes" id="UP000236736">
    <property type="component" value="Unassembled WGS sequence"/>
</dbReference>
<evidence type="ECO:0000313" key="2">
    <source>
        <dbReference type="EMBL" id="SEF97261.1"/>
    </source>
</evidence>
<dbReference type="Pfam" id="PF05016">
    <property type="entry name" value="ParE_toxin"/>
    <property type="match status" value="1"/>
</dbReference>